<protein>
    <recommendedName>
        <fullName evidence="1">RNase H type-1 domain-containing protein</fullName>
    </recommendedName>
</protein>
<organism evidence="2 3">
    <name type="scientific">Brassica cretica</name>
    <name type="common">Mustard</name>
    <dbReference type="NCBI Taxonomy" id="69181"/>
    <lineage>
        <taxon>Eukaryota</taxon>
        <taxon>Viridiplantae</taxon>
        <taxon>Streptophyta</taxon>
        <taxon>Embryophyta</taxon>
        <taxon>Tracheophyta</taxon>
        <taxon>Spermatophyta</taxon>
        <taxon>Magnoliopsida</taxon>
        <taxon>eudicotyledons</taxon>
        <taxon>Gunneridae</taxon>
        <taxon>Pentapetalae</taxon>
        <taxon>rosids</taxon>
        <taxon>malvids</taxon>
        <taxon>Brassicales</taxon>
        <taxon>Brassicaceae</taxon>
        <taxon>Brassiceae</taxon>
        <taxon>Brassica</taxon>
    </lineage>
</organism>
<dbReference type="Proteomes" id="UP000266723">
    <property type="component" value="Unassembled WGS sequence"/>
</dbReference>
<dbReference type="SUPFAM" id="SSF53098">
    <property type="entry name" value="Ribonuclease H-like"/>
    <property type="match status" value="1"/>
</dbReference>
<comment type="caution">
    <text evidence="2">The sequence shown here is derived from an EMBL/GenBank/DDBJ whole genome shotgun (WGS) entry which is preliminary data.</text>
</comment>
<dbReference type="InterPro" id="IPR002156">
    <property type="entry name" value="RNaseH_domain"/>
</dbReference>
<evidence type="ECO:0000313" key="2">
    <source>
        <dbReference type="EMBL" id="KAF3576788.1"/>
    </source>
</evidence>
<dbReference type="CDD" id="cd06222">
    <property type="entry name" value="RNase_H_like"/>
    <property type="match status" value="1"/>
</dbReference>
<dbReference type="PANTHER" id="PTHR47074:SF49">
    <property type="entry name" value="POLYNUCLEOTIDYL TRANSFERASE, RIBONUCLEASE H-LIKE SUPERFAMILY PROTEIN"/>
    <property type="match status" value="1"/>
</dbReference>
<evidence type="ECO:0000313" key="3">
    <source>
        <dbReference type="Proteomes" id="UP000266723"/>
    </source>
</evidence>
<dbReference type="Pfam" id="PF13456">
    <property type="entry name" value="RVT_3"/>
    <property type="match status" value="1"/>
</dbReference>
<evidence type="ECO:0000259" key="1">
    <source>
        <dbReference type="Pfam" id="PF13456"/>
    </source>
</evidence>
<proteinExistence type="predicted"/>
<dbReference type="InterPro" id="IPR036397">
    <property type="entry name" value="RNaseH_sf"/>
</dbReference>
<sequence length="181" mass="19624">METATKALSLAREWNNAQQQFQSGSKVISEARRSKGITFESSTVTICRSDAAYDKRAQKAGIAWIISDGNGMQLNQGSSTLASITSPLVAEAIALRSGLLSAVELGHQKLKAFSDNLTLIRAINNDMQVKEIFGIVNDIQRISSVFVEISFSHLSRSLNVEADRLAKLSLRSSLVTDPLLG</sequence>
<dbReference type="Gene3D" id="3.30.420.10">
    <property type="entry name" value="Ribonuclease H-like superfamily/Ribonuclease H"/>
    <property type="match status" value="1"/>
</dbReference>
<reference evidence="2 3" key="1">
    <citation type="journal article" date="2020" name="BMC Genomics">
        <title>Intraspecific diversification of the crop wild relative Brassica cretica Lam. using demographic model selection.</title>
        <authorList>
            <person name="Kioukis A."/>
            <person name="Michalopoulou V.A."/>
            <person name="Briers L."/>
            <person name="Pirintsos S."/>
            <person name="Studholme D.J."/>
            <person name="Pavlidis P."/>
            <person name="Sarris P.F."/>
        </authorList>
    </citation>
    <scope>NUCLEOTIDE SEQUENCE [LARGE SCALE GENOMIC DNA]</scope>
    <source>
        <strain evidence="3">cv. PFS-1207/04</strain>
    </source>
</reference>
<dbReference type="EMBL" id="QGKV02000649">
    <property type="protein sequence ID" value="KAF3576788.1"/>
    <property type="molecule type" value="Genomic_DNA"/>
</dbReference>
<accession>A0ABQ7DF59</accession>
<feature type="domain" description="RNase H type-1" evidence="1">
    <location>
        <begin position="49"/>
        <end position="168"/>
    </location>
</feature>
<dbReference type="InterPro" id="IPR044730">
    <property type="entry name" value="RNase_H-like_dom_plant"/>
</dbReference>
<dbReference type="InterPro" id="IPR052929">
    <property type="entry name" value="RNase_H-like_EbsB-rel"/>
</dbReference>
<dbReference type="PANTHER" id="PTHR47074">
    <property type="entry name" value="BNAC02G40300D PROTEIN"/>
    <property type="match status" value="1"/>
</dbReference>
<gene>
    <name evidence="2" type="ORF">DY000_02032402</name>
</gene>
<keyword evidence="3" id="KW-1185">Reference proteome</keyword>
<name>A0ABQ7DF59_BRACR</name>
<dbReference type="InterPro" id="IPR012337">
    <property type="entry name" value="RNaseH-like_sf"/>
</dbReference>